<dbReference type="EMBL" id="CAXLJL010000156">
    <property type="protein sequence ID" value="CAL5133105.1"/>
    <property type="molecule type" value="Genomic_DNA"/>
</dbReference>
<feature type="region of interest" description="Disordered" evidence="12">
    <location>
        <begin position="886"/>
        <end position="945"/>
    </location>
</feature>
<dbReference type="AlphaFoldDB" id="A0AAV2T8M2"/>
<feature type="region of interest" description="Disordered" evidence="12">
    <location>
        <begin position="228"/>
        <end position="257"/>
    </location>
</feature>
<evidence type="ECO:0000256" key="9">
    <source>
        <dbReference type="ARBA" id="ARBA00042605"/>
    </source>
</evidence>
<dbReference type="GO" id="GO:0009097">
    <property type="term" value="P:isoleucine biosynthetic process"/>
    <property type="evidence" value="ECO:0007669"/>
    <property type="project" value="TreeGrafter"/>
</dbReference>
<keyword evidence="6" id="KW-0663">Pyridoxal phosphate</keyword>
<evidence type="ECO:0000256" key="4">
    <source>
        <dbReference type="ARBA" id="ARBA00022737"/>
    </source>
</evidence>
<evidence type="ECO:0000313" key="14">
    <source>
        <dbReference type="EMBL" id="CAL5133105.1"/>
    </source>
</evidence>
<dbReference type="SUPFAM" id="SSF53686">
    <property type="entry name" value="Tryptophan synthase beta subunit-like PLP-dependent enzymes"/>
    <property type="match status" value="1"/>
</dbReference>
<dbReference type="InterPro" id="IPR050147">
    <property type="entry name" value="Ser/Thr_Dehydratase"/>
</dbReference>
<keyword evidence="7" id="KW-0456">Lyase</keyword>
<evidence type="ECO:0000259" key="13">
    <source>
        <dbReference type="PROSITE" id="PS50102"/>
    </source>
</evidence>
<evidence type="ECO:0000256" key="1">
    <source>
        <dbReference type="ARBA" id="ARBA00001933"/>
    </source>
</evidence>
<dbReference type="InterPro" id="IPR035979">
    <property type="entry name" value="RBD_domain_sf"/>
</dbReference>
<feature type="domain" description="RRM" evidence="13">
    <location>
        <begin position="80"/>
        <end position="158"/>
    </location>
</feature>
<keyword evidence="4" id="KW-0677">Repeat</keyword>
<gene>
    <name evidence="14" type="ORF">CDAUBV1_LOCUS6389</name>
</gene>
<dbReference type="GO" id="GO:0009967">
    <property type="term" value="P:positive regulation of signal transduction"/>
    <property type="evidence" value="ECO:0007669"/>
    <property type="project" value="UniProtKB-ARBA"/>
</dbReference>
<dbReference type="PROSITE" id="PS00165">
    <property type="entry name" value="DEHYDRATASE_SER_THR"/>
    <property type="match status" value="1"/>
</dbReference>
<dbReference type="InterPro" id="IPR036052">
    <property type="entry name" value="TrpB-like_PALP_sf"/>
</dbReference>
<dbReference type="GO" id="GO:0010629">
    <property type="term" value="P:negative regulation of gene expression"/>
    <property type="evidence" value="ECO:0007669"/>
    <property type="project" value="UniProtKB-ARBA"/>
</dbReference>
<dbReference type="PROSITE" id="PS50102">
    <property type="entry name" value="RRM"/>
    <property type="match status" value="1"/>
</dbReference>
<evidence type="ECO:0000256" key="3">
    <source>
        <dbReference type="ARBA" id="ARBA00012093"/>
    </source>
</evidence>
<organism evidence="14 15">
    <name type="scientific">Calicophoron daubneyi</name>
    <name type="common">Rumen fluke</name>
    <name type="synonym">Paramphistomum daubneyi</name>
    <dbReference type="NCBI Taxonomy" id="300641"/>
    <lineage>
        <taxon>Eukaryota</taxon>
        <taxon>Metazoa</taxon>
        <taxon>Spiralia</taxon>
        <taxon>Lophotrochozoa</taxon>
        <taxon>Platyhelminthes</taxon>
        <taxon>Trematoda</taxon>
        <taxon>Digenea</taxon>
        <taxon>Plagiorchiida</taxon>
        <taxon>Pronocephalata</taxon>
        <taxon>Paramphistomoidea</taxon>
        <taxon>Paramphistomidae</taxon>
        <taxon>Calicophoron</taxon>
    </lineage>
</organism>
<feature type="compositionally biased region" description="Polar residues" evidence="12">
    <location>
        <begin position="241"/>
        <end position="257"/>
    </location>
</feature>
<dbReference type="Proteomes" id="UP001497525">
    <property type="component" value="Unassembled WGS sequence"/>
</dbReference>
<dbReference type="GO" id="GO:0030170">
    <property type="term" value="F:pyridoxal phosphate binding"/>
    <property type="evidence" value="ECO:0007669"/>
    <property type="project" value="InterPro"/>
</dbReference>
<dbReference type="GO" id="GO:0006567">
    <property type="term" value="P:L-threonine catabolic process"/>
    <property type="evidence" value="ECO:0007669"/>
    <property type="project" value="TreeGrafter"/>
</dbReference>
<dbReference type="InterPro" id="IPR001926">
    <property type="entry name" value="TrpB-like_PALP"/>
</dbReference>
<dbReference type="Pfam" id="PF00291">
    <property type="entry name" value="PALP"/>
    <property type="match status" value="1"/>
</dbReference>
<evidence type="ECO:0000256" key="7">
    <source>
        <dbReference type="ARBA" id="ARBA00023239"/>
    </source>
</evidence>
<dbReference type="Gene3D" id="3.30.70.330">
    <property type="match status" value="1"/>
</dbReference>
<evidence type="ECO:0000256" key="10">
    <source>
        <dbReference type="ARBA" id="ARBA00049406"/>
    </source>
</evidence>
<protein>
    <recommendedName>
        <fullName evidence="3">L-serine ammonia-lyase</fullName>
        <ecNumber evidence="3">4.3.1.17</ecNumber>
    </recommendedName>
    <alternativeName>
        <fullName evidence="8">L-serine deaminase</fullName>
    </alternativeName>
    <alternativeName>
        <fullName evidence="9">L-threonine dehydratase</fullName>
    </alternativeName>
</protein>
<dbReference type="GO" id="GO:0004794">
    <property type="term" value="F:threonine deaminase activity"/>
    <property type="evidence" value="ECO:0007669"/>
    <property type="project" value="TreeGrafter"/>
</dbReference>
<dbReference type="GO" id="GO:0005737">
    <property type="term" value="C:cytoplasm"/>
    <property type="evidence" value="ECO:0007669"/>
    <property type="project" value="UniProtKB-ARBA"/>
</dbReference>
<dbReference type="GO" id="GO:0003941">
    <property type="term" value="F:L-serine ammonia-lyase activity"/>
    <property type="evidence" value="ECO:0007669"/>
    <property type="project" value="UniProtKB-EC"/>
</dbReference>
<evidence type="ECO:0000256" key="11">
    <source>
        <dbReference type="PROSITE-ProRule" id="PRU00176"/>
    </source>
</evidence>
<dbReference type="InterPro" id="IPR000504">
    <property type="entry name" value="RRM_dom"/>
</dbReference>
<evidence type="ECO:0000256" key="12">
    <source>
        <dbReference type="SAM" id="MobiDB-lite"/>
    </source>
</evidence>
<dbReference type="PANTHER" id="PTHR48078">
    <property type="entry name" value="THREONINE DEHYDRATASE, MITOCHONDRIAL-RELATED"/>
    <property type="match status" value="1"/>
</dbReference>
<name>A0AAV2T8M2_CALDB</name>
<dbReference type="SMART" id="SM00360">
    <property type="entry name" value="RRM"/>
    <property type="match status" value="2"/>
</dbReference>
<dbReference type="GO" id="GO:0003729">
    <property type="term" value="F:mRNA binding"/>
    <property type="evidence" value="ECO:0007669"/>
    <property type="project" value="UniProtKB-ARBA"/>
</dbReference>
<comment type="caution">
    <text evidence="14">The sequence shown here is derived from an EMBL/GenBank/DDBJ whole genome shotgun (WGS) entry which is preliminary data.</text>
</comment>
<feature type="compositionally biased region" description="Polar residues" evidence="12">
    <location>
        <begin position="914"/>
        <end position="931"/>
    </location>
</feature>
<dbReference type="Gene3D" id="3.40.50.1100">
    <property type="match status" value="2"/>
</dbReference>
<dbReference type="SUPFAM" id="SSF54928">
    <property type="entry name" value="RNA-binding domain, RBD"/>
    <property type="match status" value="1"/>
</dbReference>
<evidence type="ECO:0000256" key="2">
    <source>
        <dbReference type="ARBA" id="ARBA00010869"/>
    </source>
</evidence>
<keyword evidence="5 11" id="KW-0694">RNA-binding</keyword>
<dbReference type="Pfam" id="PF00076">
    <property type="entry name" value="RRM_1"/>
    <property type="match status" value="1"/>
</dbReference>
<comment type="cofactor">
    <cofactor evidence="1">
        <name>pyridoxal 5'-phosphate</name>
        <dbReference type="ChEBI" id="CHEBI:597326"/>
    </cofactor>
</comment>
<dbReference type="EC" id="4.3.1.17" evidence="3"/>
<comment type="similarity">
    <text evidence="2">Belongs to the serine/threonine dehydratase family.</text>
</comment>
<sequence length="971" mass="104575">MHSNSCVSSNLSDVFPSIPLQDATPNGTVGGQLVNIGGLNPNHAADVNSSLKYLGLNLQSQIGNNLTNSNGFFNEDRSRTNLIINYLPQSYDQNDLQRLFERVGPIRQCKLIRDKNTGASLCYGFVDFISPQHAALAIQTYHGYETEQKRLRVAYASSGGRRFTAAHRIPPFGPNVVGGNTEVTNENIIGWEVFAIGIPLEWSEPDLLKLFSNFGNVILIRLLAPQLSESPPSHKPRLSSPVLNGASSDLSTESTDSGRLTTTASIIFEEKGSAEISVFRLNGYQAPDWTTPLRLRIIGSVTRETYGMFCLPSRQSPALISSRIPNGLNSGDPLTESEVLNNLLNRRTLASSNSSVHGRMPISVDVMSNLGTFMKAVDSGCGMGPLDVHPSSFGVPPRAIIRNKVNDSANPLLAHSGLSHGQTLELLDLMDSQSNVATTNASGMMNSADRFSGRELSIVNALSAHRSLEQENSKIDTALRNLTTQNSPWSFGQQRSVLSTLPEAVRGNDVLLTSNVKRLSIRSPLILSPMLSNAASQRGCQAQVWLKLENIQPTGSFKIRGIENVCRKWASSGVTHIFCPSGGNAAIAAAYAARAYGLNCTIIMPETSEPNIRRRILLEAPDTKVVLHGSDWLESNHRAEQLVNDFHSNHPGESGARLLHPYDQPELWEGYESIIEELTPEIGQPDVVVVSVGGGGLLAGVIQGLWNRGWSSTHVVAVETEDADCLNRSLKAGQLLVVPRSTGIASSLMAPVLAHRTWNLAQLQSLSPVVCSDADVVDAMKRFLDDHGFLVEPACGASLSAIYSGAIGRLQLEGRIPRPANVLVIVSGGRNVSLRQLCEWESQVNNFGADHIAASFMPPIANPYLSRSSPRTVLCSDINAKPTNFGQHAASDSDDTLKMGSSAPNTPRAVCTILSRTPATSDAPETNTTNSADRDVNVDGGGGGLNPHDLVNFSKLLAPSENDADDVPLHD</sequence>
<dbReference type="InterPro" id="IPR012677">
    <property type="entry name" value="Nucleotide-bd_a/b_plait_sf"/>
</dbReference>
<proteinExistence type="inferred from homology"/>
<dbReference type="GO" id="GO:0006565">
    <property type="term" value="P:L-serine catabolic process"/>
    <property type="evidence" value="ECO:0007669"/>
    <property type="project" value="TreeGrafter"/>
</dbReference>
<dbReference type="CDD" id="cd12375">
    <property type="entry name" value="RRM1_Hu_like"/>
    <property type="match status" value="1"/>
</dbReference>
<evidence type="ECO:0000256" key="5">
    <source>
        <dbReference type="ARBA" id="ARBA00022884"/>
    </source>
</evidence>
<dbReference type="PANTHER" id="PTHR48078:SF2">
    <property type="entry name" value="CATABOLIC L-SERINE_THREONINE DEHYDRATASE"/>
    <property type="match status" value="1"/>
</dbReference>
<evidence type="ECO:0000313" key="15">
    <source>
        <dbReference type="Proteomes" id="UP001497525"/>
    </source>
</evidence>
<evidence type="ECO:0000256" key="6">
    <source>
        <dbReference type="ARBA" id="ARBA00022898"/>
    </source>
</evidence>
<dbReference type="InterPro" id="IPR000634">
    <property type="entry name" value="Ser/Thr_deHydtase_PyrdxlP-BS"/>
</dbReference>
<comment type="catalytic activity">
    <reaction evidence="10">
        <text>L-serine = pyruvate + NH4(+)</text>
        <dbReference type="Rhea" id="RHEA:19169"/>
        <dbReference type="ChEBI" id="CHEBI:15361"/>
        <dbReference type="ChEBI" id="CHEBI:28938"/>
        <dbReference type="ChEBI" id="CHEBI:33384"/>
        <dbReference type="EC" id="4.3.1.17"/>
    </reaction>
</comment>
<dbReference type="FunFam" id="3.30.70.330:FF:000383">
    <property type="entry name" value="Sex lethal, isoform D"/>
    <property type="match status" value="1"/>
</dbReference>
<accession>A0AAV2T8M2</accession>
<evidence type="ECO:0000256" key="8">
    <source>
        <dbReference type="ARBA" id="ARBA00041766"/>
    </source>
</evidence>
<reference evidence="14" key="1">
    <citation type="submission" date="2024-06" db="EMBL/GenBank/DDBJ databases">
        <authorList>
            <person name="Liu X."/>
            <person name="Lenzi L."/>
            <person name="Haldenby T S."/>
            <person name="Uol C."/>
        </authorList>
    </citation>
    <scope>NUCLEOTIDE SEQUENCE</scope>
</reference>